<feature type="signal peptide" evidence="12">
    <location>
        <begin position="1"/>
        <end position="24"/>
    </location>
</feature>
<feature type="short sequence motif" description="TonB box" evidence="10">
    <location>
        <begin position="42"/>
        <end position="48"/>
    </location>
</feature>
<dbReference type="EMBL" id="CP008884">
    <property type="protein sequence ID" value="AIF47244.1"/>
    <property type="molecule type" value="Genomic_DNA"/>
</dbReference>
<dbReference type="InterPro" id="IPR012910">
    <property type="entry name" value="Plug_dom"/>
</dbReference>
<keyword evidence="15" id="KW-0675">Receptor</keyword>
<dbReference type="AlphaFoldDB" id="A0A075JZB6"/>
<keyword evidence="4 9" id="KW-0812">Transmembrane</keyword>
<keyword evidence="6 10" id="KW-0798">TonB box</keyword>
<keyword evidence="16" id="KW-1185">Reference proteome</keyword>
<keyword evidence="8 9" id="KW-0998">Cell outer membrane</keyword>
<evidence type="ECO:0000256" key="4">
    <source>
        <dbReference type="ARBA" id="ARBA00022692"/>
    </source>
</evidence>
<keyword evidence="2 9" id="KW-0813">Transport</keyword>
<dbReference type="GO" id="GO:0009279">
    <property type="term" value="C:cell outer membrane"/>
    <property type="evidence" value="ECO:0007669"/>
    <property type="project" value="UniProtKB-SubCell"/>
</dbReference>
<comment type="similarity">
    <text evidence="9 11">Belongs to the TonB-dependent receptor family.</text>
</comment>
<accession>A0A075JZB6</accession>
<dbReference type="Pfam" id="PF07715">
    <property type="entry name" value="Plug"/>
    <property type="match status" value="1"/>
</dbReference>
<evidence type="ECO:0000256" key="11">
    <source>
        <dbReference type="RuleBase" id="RU003357"/>
    </source>
</evidence>
<organism evidence="15 16">
    <name type="scientific">Dyella japonica A8</name>
    <dbReference type="NCBI Taxonomy" id="1217721"/>
    <lineage>
        <taxon>Bacteria</taxon>
        <taxon>Pseudomonadati</taxon>
        <taxon>Pseudomonadota</taxon>
        <taxon>Gammaproteobacteria</taxon>
        <taxon>Lysobacterales</taxon>
        <taxon>Rhodanobacteraceae</taxon>
        <taxon>Dyella</taxon>
    </lineage>
</organism>
<evidence type="ECO:0000256" key="5">
    <source>
        <dbReference type="ARBA" id="ARBA00022729"/>
    </source>
</evidence>
<evidence type="ECO:0000256" key="10">
    <source>
        <dbReference type="PROSITE-ProRule" id="PRU10143"/>
    </source>
</evidence>
<dbReference type="InterPro" id="IPR039426">
    <property type="entry name" value="TonB-dep_rcpt-like"/>
</dbReference>
<dbReference type="PATRIC" id="fig|1217721.7.peg.1684"/>
<evidence type="ECO:0000256" key="9">
    <source>
        <dbReference type="PROSITE-ProRule" id="PRU01360"/>
    </source>
</evidence>
<feature type="domain" description="TonB-dependent receptor plug" evidence="14">
    <location>
        <begin position="56"/>
        <end position="168"/>
    </location>
</feature>
<dbReference type="InterPro" id="IPR010916">
    <property type="entry name" value="TonB_box_CS"/>
</dbReference>
<evidence type="ECO:0000259" key="13">
    <source>
        <dbReference type="Pfam" id="PF00593"/>
    </source>
</evidence>
<dbReference type="InterPro" id="IPR036942">
    <property type="entry name" value="Beta-barrel_TonB_sf"/>
</dbReference>
<reference evidence="15 16" key="1">
    <citation type="submission" date="2014-07" db="EMBL/GenBank/DDBJ databases">
        <title>Complete Genome Sequence of Dyella japonica Strain A8 Isolated from Malaysian Tropical Soil.</title>
        <authorList>
            <person name="Hui R.K.H."/>
            <person name="Chen J.-W."/>
            <person name="Chan K.-G."/>
            <person name="Leung F.C.C."/>
        </authorList>
    </citation>
    <scope>NUCLEOTIDE SEQUENCE [LARGE SCALE GENOMIC DNA]</scope>
    <source>
        <strain evidence="15 16">A8</strain>
    </source>
</reference>
<keyword evidence="3 9" id="KW-1134">Transmembrane beta strand</keyword>
<dbReference type="KEGG" id="dja:HY57_08115"/>
<dbReference type="InterPro" id="IPR037066">
    <property type="entry name" value="Plug_dom_sf"/>
</dbReference>
<dbReference type="PANTHER" id="PTHR47234">
    <property type="match status" value="1"/>
</dbReference>
<dbReference type="STRING" id="1217721.HY57_08115"/>
<dbReference type="HOGENOM" id="CLU_010745_0_0_6"/>
<evidence type="ECO:0000313" key="15">
    <source>
        <dbReference type="EMBL" id="AIF47244.1"/>
    </source>
</evidence>
<evidence type="ECO:0000256" key="8">
    <source>
        <dbReference type="ARBA" id="ARBA00023237"/>
    </source>
</evidence>
<evidence type="ECO:0000256" key="3">
    <source>
        <dbReference type="ARBA" id="ARBA00022452"/>
    </source>
</evidence>
<dbReference type="PANTHER" id="PTHR47234:SF2">
    <property type="entry name" value="TONB-DEPENDENT RECEPTOR"/>
    <property type="match status" value="1"/>
</dbReference>
<dbReference type="PROSITE" id="PS52016">
    <property type="entry name" value="TONB_DEPENDENT_REC_3"/>
    <property type="match status" value="1"/>
</dbReference>
<dbReference type="InterPro" id="IPR000531">
    <property type="entry name" value="Beta-barrel_TonB"/>
</dbReference>
<sequence>MKQKTLLATAIAAALVLQTWSVAAQDAAPAQADQGTAKSLETVTVTGSRIRSVDVETSQPIFTMDKAAIQATGLTNVNDILARMPSMGTPDITPQDTLSSGADVGGRYVNIRNMGSQRTLVLVNGRRWSTSLNGLTDVSTIPVSMIERIDILKDGASSIYGSDAIGGVVNIITKEKFDGAEANVYYGQNGKGDGQTQNYDFTWGHTTEKNSIIIGAAQQQTDPMWDSERPETRYAEGARHPNGGWSSTGPYGRVVDPTTGDQYVYNHGSQTTTAGAPAGYHLYDGSTNADRYNSTQDMTFRAGTKLKNLFVQDKYKLTDNITLHGMADASVRDSSSQLAGYPFSTGNTVGNLFPNGVQISGQNAYNPFPGEDVNFFRRTVEMPRVTQAHSKIYNINVGAQGYFQFLGHDWSWDADYTYAQNKIHLTTTGNLDLNKAQAALGPTTIINGQVACANAADRAAGCQPWNILAGPGATPQSVLDYVGYHESARQVSSTDDYTANVSGGLFEMPLNAGTVNLALGVEHRGLKGSYRPDAYVAAGNTTDLAANATSGKYFTNEAYAELDVPLLRDLPGAQELGVNIASRYSNYSNFGSTTNNKYSFRYRPIEDVLIRGTFAHGFRAPTINDLYGGPGQSFETFIDPCDTVYGAAATNSQVAQRCSAAGVPANYRQVDGSGTPIKNNTGTQTPVAFVSGSNPNLQPEQSITRTLGLVYSPHYVEGLDFTVDYYNIYLKNQITSVNASEILNLCYVQNDPSYCGRFTRGNVADPSTGLVPGSVNQLNESEANLGTLKTAGYDVGIHYRLPETSFGRFRIASDSTYLTKYESVSSPGATPQDQVGFFTNGNDPIYRLRSNLQVDWDFKQFGASWTVRYYSGLKDQCYTATVECSSPNYTNPWWPSVGMSQKGSVAFNDAQFRYTAPWKGVFTVGVNNIFNKKGPYYYSVPTSGTGSPPYNPNFDIDRYWYVSYNQKF</sequence>
<proteinExistence type="inferred from homology"/>
<dbReference type="Pfam" id="PF00593">
    <property type="entry name" value="TonB_dep_Rec_b-barrel"/>
    <property type="match status" value="1"/>
</dbReference>
<name>A0A075JZB6_9GAMM</name>
<keyword evidence="7 9" id="KW-0472">Membrane</keyword>
<evidence type="ECO:0000313" key="16">
    <source>
        <dbReference type="Proteomes" id="UP000027987"/>
    </source>
</evidence>
<dbReference type="SUPFAM" id="SSF56935">
    <property type="entry name" value="Porins"/>
    <property type="match status" value="1"/>
</dbReference>
<gene>
    <name evidence="15" type="ORF">HY57_08115</name>
</gene>
<dbReference type="OrthoDB" id="6276154at2"/>
<dbReference type="Gene3D" id="2.40.170.20">
    <property type="entry name" value="TonB-dependent receptor, beta-barrel domain"/>
    <property type="match status" value="1"/>
</dbReference>
<comment type="subcellular location">
    <subcellularLocation>
        <location evidence="1 9">Cell outer membrane</location>
        <topology evidence="1 9">Multi-pass membrane protein</topology>
    </subcellularLocation>
</comment>
<feature type="domain" description="TonB-dependent receptor-like beta-barrel" evidence="13">
    <location>
        <begin position="340"/>
        <end position="929"/>
    </location>
</feature>
<dbReference type="Proteomes" id="UP000027987">
    <property type="component" value="Chromosome"/>
</dbReference>
<dbReference type="RefSeq" id="WP_019467305.1">
    <property type="nucleotide sequence ID" value="NZ_ALOY01000183.1"/>
</dbReference>
<evidence type="ECO:0000256" key="7">
    <source>
        <dbReference type="ARBA" id="ARBA00023136"/>
    </source>
</evidence>
<evidence type="ECO:0000256" key="12">
    <source>
        <dbReference type="SAM" id="SignalP"/>
    </source>
</evidence>
<keyword evidence="5 12" id="KW-0732">Signal</keyword>
<evidence type="ECO:0000259" key="14">
    <source>
        <dbReference type="Pfam" id="PF07715"/>
    </source>
</evidence>
<dbReference type="PROSITE" id="PS00430">
    <property type="entry name" value="TONB_DEPENDENT_REC_1"/>
    <property type="match status" value="1"/>
</dbReference>
<evidence type="ECO:0000256" key="1">
    <source>
        <dbReference type="ARBA" id="ARBA00004571"/>
    </source>
</evidence>
<dbReference type="Gene3D" id="2.170.130.10">
    <property type="entry name" value="TonB-dependent receptor, plug domain"/>
    <property type="match status" value="1"/>
</dbReference>
<protein>
    <submittedName>
        <fullName evidence="15">TonB-dependent receptor</fullName>
    </submittedName>
</protein>
<feature type="chain" id="PRO_5001706603" evidence="12">
    <location>
        <begin position="25"/>
        <end position="968"/>
    </location>
</feature>
<evidence type="ECO:0000256" key="2">
    <source>
        <dbReference type="ARBA" id="ARBA00022448"/>
    </source>
</evidence>
<evidence type="ECO:0000256" key="6">
    <source>
        <dbReference type="ARBA" id="ARBA00023077"/>
    </source>
</evidence>